<dbReference type="InterPro" id="IPR046903">
    <property type="entry name" value="Mab-21-like_nuc_Trfase"/>
</dbReference>
<dbReference type="RefSeq" id="XP_022288206.1">
    <property type="nucleotide sequence ID" value="XM_022432498.1"/>
</dbReference>
<dbReference type="PANTHER" id="PTHR10656:SF69">
    <property type="entry name" value="MAB-21-LIKE HHH_H2TH-LIKE DOMAIN-CONTAINING PROTEIN"/>
    <property type="match status" value="1"/>
</dbReference>
<dbReference type="GeneID" id="111100526"/>
<dbReference type="Gene3D" id="1.10.1410.40">
    <property type="match status" value="1"/>
</dbReference>
<comment type="similarity">
    <text evidence="1">Belongs to the mab-21 family.</text>
</comment>
<dbReference type="Pfam" id="PF20266">
    <property type="entry name" value="Mab-21_C"/>
    <property type="match status" value="1"/>
</dbReference>
<evidence type="ECO:0000256" key="1">
    <source>
        <dbReference type="ARBA" id="ARBA00008307"/>
    </source>
</evidence>
<dbReference type="InterPro" id="IPR024810">
    <property type="entry name" value="MAB21L/cGLR"/>
</dbReference>
<dbReference type="PANTHER" id="PTHR10656">
    <property type="entry name" value="CELL FATE DETERMINING PROTEIN MAB21-RELATED"/>
    <property type="match status" value="1"/>
</dbReference>
<evidence type="ECO:0000313" key="4">
    <source>
        <dbReference type="Proteomes" id="UP000694844"/>
    </source>
</evidence>
<reference evidence="5" key="1">
    <citation type="submission" date="2025-08" db="UniProtKB">
        <authorList>
            <consortium name="RefSeq"/>
        </authorList>
    </citation>
    <scope>IDENTIFICATION</scope>
    <source>
        <tissue evidence="5">Whole sample</tissue>
    </source>
</reference>
<name>A0A8B8A9R9_CRAVI</name>
<feature type="domain" description="Mab-21-like HhH/H2TH-like" evidence="3">
    <location>
        <begin position="252"/>
        <end position="333"/>
    </location>
</feature>
<accession>A0A8B8A9R9</accession>
<dbReference type="Proteomes" id="UP000694844">
    <property type="component" value="Chromosome 6"/>
</dbReference>
<sequence>MHHIPRLSEAVYEGMCRYVGTPKEVRIRREVTDTEEVIERHVTIMRGLNRMESGSRREGFRLETSDSDWMLWPPDHKVICDLSQISLYRIPQHTVILMECEDLTPGFARLKMMTPSSDQNVNSSCVAIDGEIYISSLLFKARFLDFTRSSNAALRSSIQHGPCATSTMYERLDVDRAYCFRSHHWPNVALPWIQICQLKNWPQGSILSAIVKDGCHVVPIGSLPERDNEWRISFSGAEQKLIYSMNHCQFLCYGLLKVFLKEIIDVDPNNPSCLCSYFMKTILFWVIQCDSSLHWVPCNLLSCFWTCFQVLLSWVYKGECPNFFIPQNNMFRVKVVGQTQVSLFEQLYALYTRGIPCLLRSPTIGRFLNMAIINGMLTFRTDESSLISDVMLDVCRYREITRLGSFLVFNSEEAVRFLIAFEQLQNSALSLFQTVTTQYLLSNLLKNFSCLLSSQAIATNKKWKYSDNKALYMMKLAVKIGCLSEILYLAIRYYRNCQYEESLRCLQRAGGRMSKPYVIYKDYVNEEMYRRAMAGVSLSDRIRKCFIFDIVFYHRYVYIDELVPEQEANKADSSGFLRIPPLVMLHMLFVLNYHRLGDTVRSQQSLQDLHTLLLYDDGTRVPELLRDISWQILGICQQTCGDYVGALNSFQCSIQQFPYNTIQRATMFRMQTMNEHLFQV</sequence>
<keyword evidence="4" id="KW-1185">Reference proteome</keyword>
<dbReference type="AlphaFoldDB" id="A0A8B8A9R9"/>
<protein>
    <submittedName>
        <fullName evidence="5">Uncharacterized protein LOC111100526</fullName>
    </submittedName>
</protein>
<dbReference type="Pfam" id="PF03281">
    <property type="entry name" value="Mab-21"/>
    <property type="match status" value="1"/>
</dbReference>
<dbReference type="OrthoDB" id="6137411at2759"/>
<dbReference type="SMART" id="SM01265">
    <property type="entry name" value="Mab-21"/>
    <property type="match status" value="1"/>
</dbReference>
<evidence type="ECO:0000259" key="2">
    <source>
        <dbReference type="Pfam" id="PF03281"/>
    </source>
</evidence>
<proteinExistence type="inferred from homology"/>
<dbReference type="InterPro" id="IPR046906">
    <property type="entry name" value="Mab-21_HhH/H2TH-like"/>
</dbReference>
<dbReference type="KEGG" id="cvn:111100526"/>
<evidence type="ECO:0000313" key="5">
    <source>
        <dbReference type="RefSeq" id="XP_022288206.1"/>
    </source>
</evidence>
<feature type="domain" description="Mab-21-like nucleotidyltransferase" evidence="2">
    <location>
        <begin position="101"/>
        <end position="243"/>
    </location>
</feature>
<evidence type="ECO:0000259" key="3">
    <source>
        <dbReference type="Pfam" id="PF20266"/>
    </source>
</evidence>
<organism evidence="4 5">
    <name type="scientific">Crassostrea virginica</name>
    <name type="common">Eastern oyster</name>
    <dbReference type="NCBI Taxonomy" id="6565"/>
    <lineage>
        <taxon>Eukaryota</taxon>
        <taxon>Metazoa</taxon>
        <taxon>Spiralia</taxon>
        <taxon>Lophotrochozoa</taxon>
        <taxon>Mollusca</taxon>
        <taxon>Bivalvia</taxon>
        <taxon>Autobranchia</taxon>
        <taxon>Pteriomorphia</taxon>
        <taxon>Ostreida</taxon>
        <taxon>Ostreoidea</taxon>
        <taxon>Ostreidae</taxon>
        <taxon>Crassostrea</taxon>
    </lineage>
</organism>
<gene>
    <name evidence="5" type="primary">LOC111100526</name>
</gene>